<organism evidence="1 2">
    <name type="scientific">Colocasia esculenta</name>
    <name type="common">Wild taro</name>
    <name type="synonym">Arum esculentum</name>
    <dbReference type="NCBI Taxonomy" id="4460"/>
    <lineage>
        <taxon>Eukaryota</taxon>
        <taxon>Viridiplantae</taxon>
        <taxon>Streptophyta</taxon>
        <taxon>Embryophyta</taxon>
        <taxon>Tracheophyta</taxon>
        <taxon>Spermatophyta</taxon>
        <taxon>Magnoliopsida</taxon>
        <taxon>Liliopsida</taxon>
        <taxon>Araceae</taxon>
        <taxon>Aroideae</taxon>
        <taxon>Colocasieae</taxon>
        <taxon>Colocasia</taxon>
    </lineage>
</organism>
<protein>
    <submittedName>
        <fullName evidence="1">Uncharacterized protein</fullName>
    </submittedName>
</protein>
<accession>A0A843X2D4</accession>
<reference evidence="1" key="1">
    <citation type="submission" date="2017-07" db="EMBL/GenBank/DDBJ databases">
        <title>Taro Niue Genome Assembly and Annotation.</title>
        <authorList>
            <person name="Atibalentja N."/>
            <person name="Keating K."/>
            <person name="Fields C.J."/>
        </authorList>
    </citation>
    <scope>NUCLEOTIDE SEQUENCE</scope>
    <source>
        <strain evidence="1">Niue_2</strain>
        <tissue evidence="1">Leaf</tissue>
    </source>
</reference>
<dbReference type="EMBL" id="NMUH01004955">
    <property type="protein sequence ID" value="MQM11365.1"/>
    <property type="molecule type" value="Genomic_DNA"/>
</dbReference>
<keyword evidence="2" id="KW-1185">Reference proteome</keyword>
<dbReference type="Proteomes" id="UP000652761">
    <property type="component" value="Unassembled WGS sequence"/>
</dbReference>
<name>A0A843X2D4_COLES</name>
<dbReference type="AlphaFoldDB" id="A0A843X2D4"/>
<sequence>MVFKYPYSRALNASILSKTLWVCAFRCTCSPRPLSKTPGWETLPKRRFCPETYPYIHKKLCSYTYVSRENPT</sequence>
<evidence type="ECO:0000313" key="1">
    <source>
        <dbReference type="EMBL" id="MQM11365.1"/>
    </source>
</evidence>
<gene>
    <name evidence="1" type="ORF">Taro_044271</name>
</gene>
<evidence type="ECO:0000313" key="2">
    <source>
        <dbReference type="Proteomes" id="UP000652761"/>
    </source>
</evidence>
<comment type="caution">
    <text evidence="1">The sequence shown here is derived from an EMBL/GenBank/DDBJ whole genome shotgun (WGS) entry which is preliminary data.</text>
</comment>
<proteinExistence type="predicted"/>